<evidence type="ECO:0000313" key="2">
    <source>
        <dbReference type="Proteomes" id="UP000045039"/>
    </source>
</evidence>
<dbReference type="Proteomes" id="UP000045039">
    <property type="component" value="Unassembled WGS sequence"/>
</dbReference>
<organism evidence="1 2">
    <name type="scientific">Pseudomonas aeruginosa</name>
    <dbReference type="NCBI Taxonomy" id="287"/>
    <lineage>
        <taxon>Bacteria</taxon>
        <taxon>Pseudomonadati</taxon>
        <taxon>Pseudomonadota</taxon>
        <taxon>Gammaproteobacteria</taxon>
        <taxon>Pseudomonadales</taxon>
        <taxon>Pseudomonadaceae</taxon>
        <taxon>Pseudomonas</taxon>
    </lineage>
</organism>
<sequence>MNQAGQFPVGVVIFDESSQPMTSAGYAVSQRGARRISRVTDLESDTIWWTSVSYAVFRKERIWQHPNMRNDQLFRIPMQSVIHELGLAHSSHQEQAEALFSVAQQALAFLVKNYGYQGAGFARLDWFLSQLLLKPGRRLSGPLAPLLTAARNAHEYVTASMAGGSQDAIARTYVAPRTTYLDSLLDLQVPAPQARWEFVKVGGVVDGDRLMDIGGKGALVELSVADLDADLGMVAPFAARQTISSEPRLWAPLPEAIFYANQSRTEIRGIWVCDEACQLRDIVAKPAPRNDFSFSAALVAENYLYALLGTTRGEAMSNGREPIAAYVAAYDRLMMIQQARRVYDLGYTPMSSACGGRLVVSVPAAAIQDLDDICTNLGFEPPVTG</sequence>
<reference evidence="2" key="1">
    <citation type="submission" date="2015-06" db="EMBL/GenBank/DDBJ databases">
        <authorList>
            <person name="Radhakrishnan Rajesh"/>
            <person name="Underwood Anthony"/>
            <person name="Al-Shahib Ali"/>
        </authorList>
    </citation>
    <scope>NUCLEOTIDE SEQUENCE [LARGE SCALE GENOMIC DNA]</scope>
    <source>
        <strain evidence="2">P19_London_7_VIM_2_05_10</strain>
    </source>
</reference>
<dbReference type="EMBL" id="CVVU01000245">
    <property type="protein sequence ID" value="CRP80600.1"/>
    <property type="molecule type" value="Genomic_DNA"/>
</dbReference>
<comment type="caution">
    <text evidence="1">The sequence shown here is derived from an EMBL/GenBank/DDBJ whole genome shotgun (WGS) entry which is preliminary data.</text>
</comment>
<protein>
    <submittedName>
        <fullName evidence="1">Uncharacterized protein</fullName>
    </submittedName>
</protein>
<accession>A0A9P1RD53</accession>
<dbReference type="RefSeq" id="WP_003149026.1">
    <property type="nucleotide sequence ID" value="NZ_CAADLS010000456.1"/>
</dbReference>
<dbReference type="AlphaFoldDB" id="A0A9P1RD53"/>
<gene>
    <name evidence="1" type="ORF">PAERUG_P19_London_7_VIM_2_05_10_05610</name>
</gene>
<proteinExistence type="predicted"/>
<name>A0A9P1RD53_PSEAI</name>
<evidence type="ECO:0000313" key="1">
    <source>
        <dbReference type="EMBL" id="CRP80600.1"/>
    </source>
</evidence>